<sequence length="92" mass="10171">MRQETAHVLAIRALAWLVSQESLIDGFLAHTGASQDDLRAQAGDPDFLCGVLDYILLNDQWVLDCAADLEVIPEDVPGARMVLGRGDQRHWT</sequence>
<dbReference type="EMBL" id="AUNB01000013">
    <property type="protein sequence ID" value="KEO60907.1"/>
    <property type="molecule type" value="Genomic_DNA"/>
</dbReference>
<dbReference type="STRING" id="1353528.DT23_11860"/>
<keyword evidence="2" id="KW-1185">Reference proteome</keyword>
<dbReference type="OrthoDB" id="7356934at2"/>
<evidence type="ECO:0000313" key="2">
    <source>
        <dbReference type="Proteomes" id="UP000027471"/>
    </source>
</evidence>
<accession>A0A074KH49</accession>
<comment type="caution">
    <text evidence="1">The sequence shown here is derived from an EMBL/GenBank/DDBJ whole genome shotgun (WGS) entry which is preliminary data.</text>
</comment>
<protein>
    <recommendedName>
        <fullName evidence="3">DUF3572 domain-containing protein</fullName>
    </recommendedName>
</protein>
<dbReference type="Proteomes" id="UP000027471">
    <property type="component" value="Unassembled WGS sequence"/>
</dbReference>
<dbReference type="InterPro" id="IPR021955">
    <property type="entry name" value="DUF3572"/>
</dbReference>
<reference evidence="1 2" key="1">
    <citation type="journal article" date="2015" name="Antonie Van Leeuwenhoek">
        <title>Thioclava indica sp. nov., isolated from surface seawater of the Indian Ocean.</title>
        <authorList>
            <person name="Liu Y."/>
            <person name="Lai Q."/>
            <person name="Du J."/>
            <person name="Xu H."/>
            <person name="Jiang L."/>
            <person name="Shao Z."/>
        </authorList>
    </citation>
    <scope>NUCLEOTIDE SEQUENCE [LARGE SCALE GENOMIC DNA]</scope>
    <source>
        <strain evidence="1 2">DT23-4</strain>
    </source>
</reference>
<gene>
    <name evidence="1" type="ORF">DT23_11860</name>
</gene>
<dbReference type="AlphaFoldDB" id="A0A074KH49"/>
<evidence type="ECO:0008006" key="3">
    <source>
        <dbReference type="Google" id="ProtNLM"/>
    </source>
</evidence>
<organism evidence="1 2">
    <name type="scientific">Thioclava indica</name>
    <dbReference type="NCBI Taxonomy" id="1353528"/>
    <lineage>
        <taxon>Bacteria</taxon>
        <taxon>Pseudomonadati</taxon>
        <taxon>Pseudomonadota</taxon>
        <taxon>Alphaproteobacteria</taxon>
        <taxon>Rhodobacterales</taxon>
        <taxon>Paracoccaceae</taxon>
        <taxon>Thioclava</taxon>
    </lineage>
</organism>
<evidence type="ECO:0000313" key="1">
    <source>
        <dbReference type="EMBL" id="KEO60907.1"/>
    </source>
</evidence>
<name>A0A074KH49_9RHOB</name>
<dbReference type="RefSeq" id="WP_038128824.1">
    <property type="nucleotide sequence ID" value="NZ_AUNB01000013.1"/>
</dbReference>
<dbReference type="Pfam" id="PF12096">
    <property type="entry name" value="DUF3572"/>
    <property type="match status" value="1"/>
</dbReference>
<proteinExistence type="predicted"/>
<dbReference type="eggNOG" id="ENOG5032S6E">
    <property type="taxonomic scope" value="Bacteria"/>
</dbReference>